<dbReference type="PANTHER" id="PTHR38035:SF1">
    <property type="entry name" value="ANCILLARY SECYEG TRANSLOCON SUBUNIT"/>
    <property type="match status" value="1"/>
</dbReference>
<evidence type="ECO:0000313" key="10">
    <source>
        <dbReference type="EMBL" id="QGM46191.1"/>
    </source>
</evidence>
<keyword evidence="3" id="KW-1003">Cell membrane</keyword>
<evidence type="ECO:0000259" key="9">
    <source>
        <dbReference type="Pfam" id="PF09976"/>
    </source>
</evidence>
<dbReference type="GO" id="GO:0005886">
    <property type="term" value="C:plasma membrane"/>
    <property type="evidence" value="ECO:0007669"/>
    <property type="project" value="UniProtKB-SubCell"/>
</dbReference>
<sequence>MSDIFHEVDEEVQREKVETLWARYQTPVFVLAGLIVAATAAWSYYTSETTKASEAANVRFMAAVTLADSGKSEEAVVAFNAIAKDGPKGYAALARLRAAEELSKTDKAKAMEQLDALGEDKSVDRLTQEVALLRSAVYSLTDGDREKVMLKLAPLITPNGAFRFSAQEWSGLDALFDNDNDEAERVFTLLLNDRDAPQGMRARAQAYQGLLHAARGVKKQTGAITSVTPIIEPADGADSSGAPPLEQK</sequence>
<dbReference type="AlphaFoldDB" id="A0A6B8KGS6"/>
<name>A0A6B8KGS6_9HYPH</name>
<dbReference type="OrthoDB" id="7173339at2"/>
<keyword evidence="6 8" id="KW-0472">Membrane</keyword>
<dbReference type="Pfam" id="PF09976">
    <property type="entry name" value="TPR_21"/>
    <property type="match status" value="1"/>
</dbReference>
<keyword evidence="7" id="KW-0143">Chaperone</keyword>
<evidence type="ECO:0000313" key="11">
    <source>
        <dbReference type="Proteomes" id="UP000309061"/>
    </source>
</evidence>
<dbReference type="EMBL" id="CP046052">
    <property type="protein sequence ID" value="QGM46191.1"/>
    <property type="molecule type" value="Genomic_DNA"/>
</dbReference>
<dbReference type="InterPro" id="IPR026039">
    <property type="entry name" value="YfgM"/>
</dbReference>
<dbReference type="InterPro" id="IPR018704">
    <property type="entry name" value="SecYEG/CpoB_TPR"/>
</dbReference>
<evidence type="ECO:0000256" key="6">
    <source>
        <dbReference type="ARBA" id="ARBA00023136"/>
    </source>
</evidence>
<protein>
    <submittedName>
        <fullName evidence="10">Tetratricopeptide repeat protein</fullName>
    </submittedName>
</protein>
<evidence type="ECO:0000256" key="4">
    <source>
        <dbReference type="ARBA" id="ARBA00022692"/>
    </source>
</evidence>
<evidence type="ECO:0000256" key="5">
    <source>
        <dbReference type="ARBA" id="ARBA00022989"/>
    </source>
</evidence>
<reference evidence="10 11" key="1">
    <citation type="submission" date="2019-11" db="EMBL/GenBank/DDBJ databases">
        <title>The genome sequence of Methylocystis heyeri.</title>
        <authorList>
            <person name="Oshkin I.Y."/>
            <person name="Miroshnikov K."/>
            <person name="Dedysh S.N."/>
        </authorList>
    </citation>
    <scope>NUCLEOTIDE SEQUENCE [LARGE SCALE GENOMIC DNA]</scope>
    <source>
        <strain evidence="10 11">H2</strain>
    </source>
</reference>
<proteinExistence type="predicted"/>
<dbReference type="Proteomes" id="UP000309061">
    <property type="component" value="Chromosome"/>
</dbReference>
<organism evidence="10 11">
    <name type="scientific">Methylocystis heyeri</name>
    <dbReference type="NCBI Taxonomy" id="391905"/>
    <lineage>
        <taxon>Bacteria</taxon>
        <taxon>Pseudomonadati</taxon>
        <taxon>Pseudomonadota</taxon>
        <taxon>Alphaproteobacteria</taxon>
        <taxon>Hyphomicrobiales</taxon>
        <taxon>Methylocystaceae</taxon>
        <taxon>Methylocystis</taxon>
    </lineage>
</organism>
<evidence type="ECO:0000256" key="3">
    <source>
        <dbReference type="ARBA" id="ARBA00022475"/>
    </source>
</evidence>
<keyword evidence="11" id="KW-1185">Reference proteome</keyword>
<dbReference type="GO" id="GO:0044877">
    <property type="term" value="F:protein-containing complex binding"/>
    <property type="evidence" value="ECO:0007669"/>
    <property type="project" value="InterPro"/>
</dbReference>
<dbReference type="PANTHER" id="PTHR38035">
    <property type="entry name" value="UPF0070 PROTEIN YFGM"/>
    <property type="match status" value="1"/>
</dbReference>
<keyword evidence="4 8" id="KW-0812">Transmembrane</keyword>
<feature type="domain" description="Ancillary SecYEG translocon subunit/Cell division coordinator CpoB TPR" evidence="9">
    <location>
        <begin position="21"/>
        <end position="185"/>
    </location>
</feature>
<accession>A0A6B8KGS6</accession>
<evidence type="ECO:0000256" key="8">
    <source>
        <dbReference type="SAM" id="Phobius"/>
    </source>
</evidence>
<dbReference type="RefSeq" id="WP_136496446.1">
    <property type="nucleotide sequence ID" value="NZ_CP046052.1"/>
</dbReference>
<dbReference type="KEGG" id="mhey:H2LOC_011060"/>
<feature type="transmembrane region" description="Helical" evidence="8">
    <location>
        <begin position="24"/>
        <end position="45"/>
    </location>
</feature>
<evidence type="ECO:0000256" key="7">
    <source>
        <dbReference type="ARBA" id="ARBA00023186"/>
    </source>
</evidence>
<evidence type="ECO:0000256" key="2">
    <source>
        <dbReference type="ARBA" id="ARBA00004236"/>
    </source>
</evidence>
<evidence type="ECO:0000256" key="1">
    <source>
        <dbReference type="ARBA" id="ARBA00004167"/>
    </source>
</evidence>
<gene>
    <name evidence="10" type="ORF">H2LOC_011060</name>
</gene>
<keyword evidence="5 8" id="KW-1133">Transmembrane helix</keyword>
<comment type="subcellular location">
    <subcellularLocation>
        <location evidence="2">Cell membrane</location>
    </subcellularLocation>
    <subcellularLocation>
        <location evidence="1">Membrane</location>
        <topology evidence="1">Single-pass membrane protein</topology>
    </subcellularLocation>
</comment>